<dbReference type="RefSeq" id="WP_090866947.1">
    <property type="nucleotide sequence ID" value="NZ_FOHE01000002.1"/>
</dbReference>
<dbReference type="AlphaFoldDB" id="A0A1H9ZIJ7"/>
<keyword evidence="2" id="KW-0378">Hydrolase</keyword>
<dbReference type="SUPFAM" id="SSF56300">
    <property type="entry name" value="Metallo-dependent phosphatases"/>
    <property type="match status" value="1"/>
</dbReference>
<evidence type="ECO:0000259" key="1">
    <source>
        <dbReference type="Pfam" id="PF00149"/>
    </source>
</evidence>
<feature type="domain" description="Calcineurin-like phosphoesterase" evidence="1">
    <location>
        <begin position="44"/>
        <end position="202"/>
    </location>
</feature>
<evidence type="ECO:0000313" key="3">
    <source>
        <dbReference type="Proteomes" id="UP000198618"/>
    </source>
</evidence>
<accession>A0A1H9ZIJ7</accession>
<dbReference type="EMBL" id="FOHE01000002">
    <property type="protein sequence ID" value="SES81150.1"/>
    <property type="molecule type" value="Genomic_DNA"/>
</dbReference>
<name>A0A1H9ZIJ7_9BACI</name>
<dbReference type="PANTHER" id="PTHR31302">
    <property type="entry name" value="TRANSMEMBRANE PROTEIN WITH METALLOPHOSPHOESTERASE DOMAIN-RELATED"/>
    <property type="match status" value="1"/>
</dbReference>
<organism evidence="2 3">
    <name type="scientific">Oceanobacillus limi</name>
    <dbReference type="NCBI Taxonomy" id="930131"/>
    <lineage>
        <taxon>Bacteria</taxon>
        <taxon>Bacillati</taxon>
        <taxon>Bacillota</taxon>
        <taxon>Bacilli</taxon>
        <taxon>Bacillales</taxon>
        <taxon>Bacillaceae</taxon>
        <taxon>Oceanobacillus</taxon>
    </lineage>
</organism>
<gene>
    <name evidence="2" type="ORF">SAMN05216389_102275</name>
</gene>
<dbReference type="InterPro" id="IPR004843">
    <property type="entry name" value="Calcineurin-like_PHP"/>
</dbReference>
<dbReference type="OrthoDB" id="9780884at2"/>
<dbReference type="GO" id="GO:0016020">
    <property type="term" value="C:membrane"/>
    <property type="evidence" value="ECO:0007669"/>
    <property type="project" value="GOC"/>
</dbReference>
<dbReference type="Pfam" id="PF00149">
    <property type="entry name" value="Metallophos"/>
    <property type="match status" value="1"/>
</dbReference>
<dbReference type="PANTHER" id="PTHR31302:SF32">
    <property type="entry name" value="PHOSPHOESTERASE"/>
    <property type="match status" value="1"/>
</dbReference>
<protein>
    <submittedName>
        <fullName evidence="2">Predicted phosphohydrolase, MPP superfamily</fullName>
    </submittedName>
</protein>
<dbReference type="GO" id="GO:0008758">
    <property type="term" value="F:UDP-2,3-diacylglucosamine hydrolase activity"/>
    <property type="evidence" value="ECO:0007669"/>
    <property type="project" value="TreeGrafter"/>
</dbReference>
<dbReference type="InterPro" id="IPR029052">
    <property type="entry name" value="Metallo-depent_PP-like"/>
</dbReference>
<dbReference type="InterPro" id="IPR051158">
    <property type="entry name" value="Metallophosphoesterase_sf"/>
</dbReference>
<dbReference type="GO" id="GO:0009245">
    <property type="term" value="P:lipid A biosynthetic process"/>
    <property type="evidence" value="ECO:0007669"/>
    <property type="project" value="TreeGrafter"/>
</dbReference>
<reference evidence="2 3" key="1">
    <citation type="submission" date="2016-10" db="EMBL/GenBank/DDBJ databases">
        <authorList>
            <person name="de Groot N.N."/>
        </authorList>
    </citation>
    <scope>NUCLEOTIDE SEQUENCE [LARGE SCALE GENOMIC DNA]</scope>
    <source>
        <strain evidence="2 3">IBRC-M 10780</strain>
    </source>
</reference>
<dbReference type="Proteomes" id="UP000198618">
    <property type="component" value="Unassembled WGS sequence"/>
</dbReference>
<keyword evidence="3" id="KW-1185">Reference proteome</keyword>
<proteinExistence type="predicted"/>
<evidence type="ECO:0000313" key="2">
    <source>
        <dbReference type="EMBL" id="SES81150.1"/>
    </source>
</evidence>
<dbReference type="Gene3D" id="3.60.21.10">
    <property type="match status" value="1"/>
</dbReference>
<sequence length="258" mass="29811">MVYIFLVILSLILLISFMVYKAHKDSINYHTIKDKRIPRAFQRFRIFFISDIHRRSINEETLRDIDQEIDIVVIGGDLLEKGVPFSRTRENIRKLKRVSESIYFIWGNNDLEVSIDELVKLLEGEGVCILSNSSINIMKENSILSLVGLEYNPYEEPNFTLASNKANGEYIILLTHRPGDFYHLDINSKDKIHMVLAGHTHGGQIRFGPLGFYEKGYLQKYRSSYVLVSEGYGYTKLPFRLGTKSECHVITIEKDVKV</sequence>
<dbReference type="STRING" id="930131.SAMN05216389_102275"/>